<gene>
    <name evidence="2" type="ORF">SAMN06265368_3175</name>
</gene>
<feature type="region of interest" description="Disordered" evidence="1">
    <location>
        <begin position="1"/>
        <end position="23"/>
    </location>
</feature>
<name>A0A285PIX4_9HYPH</name>
<dbReference type="Proteomes" id="UP000219439">
    <property type="component" value="Unassembled WGS sequence"/>
</dbReference>
<feature type="compositionally biased region" description="Basic and acidic residues" evidence="1">
    <location>
        <begin position="1"/>
        <end position="10"/>
    </location>
</feature>
<protein>
    <submittedName>
        <fullName evidence="2">Uncharacterized protein</fullName>
    </submittedName>
</protein>
<dbReference type="AlphaFoldDB" id="A0A285PIX4"/>
<accession>A0A285PIX4</accession>
<dbReference type="EMBL" id="OBEL01000003">
    <property type="protein sequence ID" value="SNZ20076.1"/>
    <property type="molecule type" value="Genomic_DNA"/>
</dbReference>
<evidence type="ECO:0000313" key="3">
    <source>
        <dbReference type="Proteomes" id="UP000219439"/>
    </source>
</evidence>
<reference evidence="2 3" key="1">
    <citation type="submission" date="2017-09" db="EMBL/GenBank/DDBJ databases">
        <authorList>
            <person name="Ehlers B."/>
            <person name="Leendertz F.H."/>
        </authorList>
    </citation>
    <scope>NUCLEOTIDE SEQUENCE [LARGE SCALE GENOMIC DNA]</scope>
    <source>
        <strain evidence="2 3">DSM 18289</strain>
    </source>
</reference>
<evidence type="ECO:0000256" key="1">
    <source>
        <dbReference type="SAM" id="MobiDB-lite"/>
    </source>
</evidence>
<feature type="compositionally biased region" description="Polar residues" evidence="1">
    <location>
        <begin position="11"/>
        <end position="23"/>
    </location>
</feature>
<sequence length="99" mass="11253">MHSSDLEKQHSNNSDKASLSNLAMSKHSNRLHELLNRNLFLGNETKRQLLEADENTITGILPELEAMDAEQTRVFKGAVQRNPDFFDDWSEAIERGQAT</sequence>
<organism evidence="2 3">
    <name type="scientific">Cohaesibacter gelatinilyticus</name>
    <dbReference type="NCBI Taxonomy" id="372072"/>
    <lineage>
        <taxon>Bacteria</taxon>
        <taxon>Pseudomonadati</taxon>
        <taxon>Pseudomonadota</taxon>
        <taxon>Alphaproteobacteria</taxon>
        <taxon>Hyphomicrobiales</taxon>
        <taxon>Cohaesibacteraceae</taxon>
    </lineage>
</organism>
<keyword evidence="3" id="KW-1185">Reference proteome</keyword>
<proteinExistence type="predicted"/>
<evidence type="ECO:0000313" key="2">
    <source>
        <dbReference type="EMBL" id="SNZ20076.1"/>
    </source>
</evidence>